<reference evidence="3" key="1">
    <citation type="submission" date="2017-02" db="UniProtKB">
        <authorList>
            <consortium name="WormBaseParasite"/>
        </authorList>
    </citation>
    <scope>IDENTIFICATION</scope>
</reference>
<evidence type="ECO:0000313" key="1">
    <source>
        <dbReference type="EMBL" id="VDN89110.1"/>
    </source>
</evidence>
<accession>A0A0N4TIB2</accession>
<proteinExistence type="predicted"/>
<keyword evidence="2" id="KW-1185">Reference proteome</keyword>
<dbReference type="EMBL" id="UZAD01013129">
    <property type="protein sequence ID" value="VDN89110.1"/>
    <property type="molecule type" value="Genomic_DNA"/>
</dbReference>
<dbReference type="WBParaSite" id="BPAG_0000796201-mRNA-1">
    <property type="protein sequence ID" value="BPAG_0000796201-mRNA-1"/>
    <property type="gene ID" value="BPAG_0000796201"/>
</dbReference>
<protein>
    <submittedName>
        <fullName evidence="3">Reverse transcriptase</fullName>
    </submittedName>
</protein>
<organism evidence="3">
    <name type="scientific">Brugia pahangi</name>
    <name type="common">Filarial nematode worm</name>
    <dbReference type="NCBI Taxonomy" id="6280"/>
    <lineage>
        <taxon>Eukaryota</taxon>
        <taxon>Metazoa</taxon>
        <taxon>Ecdysozoa</taxon>
        <taxon>Nematoda</taxon>
        <taxon>Chromadorea</taxon>
        <taxon>Rhabditida</taxon>
        <taxon>Spirurina</taxon>
        <taxon>Spiruromorpha</taxon>
        <taxon>Filarioidea</taxon>
        <taxon>Onchocercidae</taxon>
        <taxon>Brugia</taxon>
    </lineage>
</organism>
<sequence>MDVWYCQGLPIVPRDIYVVWRVLRLQGRGSRLFREGNDSLTLATAILSGCFLFHRVKRDPKTLSAYTCFTRIRIADDRSRAYSSLKNASRDILDGGWCCAVSVQPEMG</sequence>
<reference evidence="1 2" key="2">
    <citation type="submission" date="2018-11" db="EMBL/GenBank/DDBJ databases">
        <authorList>
            <consortium name="Pathogen Informatics"/>
        </authorList>
    </citation>
    <scope>NUCLEOTIDE SEQUENCE [LARGE SCALE GENOMIC DNA]</scope>
</reference>
<gene>
    <name evidence="1" type="ORF">BPAG_LOCUS7924</name>
</gene>
<evidence type="ECO:0000313" key="3">
    <source>
        <dbReference type="WBParaSite" id="BPAG_0000796201-mRNA-1"/>
    </source>
</evidence>
<evidence type="ECO:0000313" key="2">
    <source>
        <dbReference type="Proteomes" id="UP000278627"/>
    </source>
</evidence>
<dbReference type="AlphaFoldDB" id="A0A0N4TIB2"/>
<name>A0A0N4TIB2_BRUPA</name>
<dbReference type="Proteomes" id="UP000278627">
    <property type="component" value="Unassembled WGS sequence"/>
</dbReference>